<evidence type="ECO:0000256" key="1">
    <source>
        <dbReference type="ARBA" id="ARBA00006926"/>
    </source>
</evidence>
<dbReference type="AlphaFoldDB" id="A0A7S2PTG3"/>
<gene>
    <name evidence="5" type="ORF">LDAN0321_LOCUS21451</name>
</gene>
<dbReference type="PROSITE" id="PS51355">
    <property type="entry name" value="GLUTATHIONE_PEROXID_3"/>
    <property type="match status" value="1"/>
</dbReference>
<organism evidence="5">
    <name type="scientific">Leptocylindrus danicus</name>
    <dbReference type="NCBI Taxonomy" id="163516"/>
    <lineage>
        <taxon>Eukaryota</taxon>
        <taxon>Sar</taxon>
        <taxon>Stramenopiles</taxon>
        <taxon>Ochrophyta</taxon>
        <taxon>Bacillariophyta</taxon>
        <taxon>Coscinodiscophyceae</taxon>
        <taxon>Chaetocerotophycidae</taxon>
        <taxon>Leptocylindrales</taxon>
        <taxon>Leptocylindraceae</taxon>
        <taxon>Leptocylindrus</taxon>
    </lineage>
</organism>
<dbReference type="SUPFAM" id="SSF52833">
    <property type="entry name" value="Thioredoxin-like"/>
    <property type="match status" value="1"/>
</dbReference>
<evidence type="ECO:0000256" key="2">
    <source>
        <dbReference type="ARBA" id="ARBA00022559"/>
    </source>
</evidence>
<dbReference type="PANTHER" id="PTHR11592">
    <property type="entry name" value="GLUTATHIONE PEROXIDASE"/>
    <property type="match status" value="1"/>
</dbReference>
<reference evidence="5" key="1">
    <citation type="submission" date="2021-01" db="EMBL/GenBank/DDBJ databases">
        <authorList>
            <person name="Corre E."/>
            <person name="Pelletier E."/>
            <person name="Niang G."/>
            <person name="Scheremetjew M."/>
            <person name="Finn R."/>
            <person name="Kale V."/>
            <person name="Holt S."/>
            <person name="Cochrane G."/>
            <person name="Meng A."/>
            <person name="Brown T."/>
            <person name="Cohen L."/>
        </authorList>
    </citation>
    <scope>NUCLEOTIDE SEQUENCE</scope>
    <source>
        <strain evidence="5">B650</strain>
    </source>
</reference>
<dbReference type="InterPro" id="IPR029760">
    <property type="entry name" value="GPX_CS"/>
</dbReference>
<evidence type="ECO:0000256" key="4">
    <source>
        <dbReference type="RuleBase" id="RU000499"/>
    </source>
</evidence>
<name>A0A7S2PTG3_9STRA</name>
<keyword evidence="2 4" id="KW-0575">Peroxidase</keyword>
<dbReference type="Gene3D" id="3.40.30.10">
    <property type="entry name" value="Glutaredoxin"/>
    <property type="match status" value="1"/>
</dbReference>
<dbReference type="InterPro" id="IPR000889">
    <property type="entry name" value="Glutathione_peroxidase"/>
</dbReference>
<evidence type="ECO:0000256" key="3">
    <source>
        <dbReference type="ARBA" id="ARBA00023002"/>
    </source>
</evidence>
<dbReference type="InterPro" id="IPR036249">
    <property type="entry name" value="Thioredoxin-like_sf"/>
</dbReference>
<dbReference type="PRINTS" id="PR01011">
    <property type="entry name" value="GLUTPROXDASE"/>
</dbReference>
<dbReference type="Pfam" id="PF00255">
    <property type="entry name" value="GSHPx"/>
    <property type="match status" value="1"/>
</dbReference>
<evidence type="ECO:0000313" key="5">
    <source>
        <dbReference type="EMBL" id="CAD9615478.1"/>
    </source>
</evidence>
<dbReference type="PANTHER" id="PTHR11592:SF78">
    <property type="entry name" value="GLUTATHIONE PEROXIDASE"/>
    <property type="match status" value="1"/>
</dbReference>
<keyword evidence="3 4" id="KW-0560">Oxidoreductase</keyword>
<dbReference type="PIRSF" id="PIRSF000303">
    <property type="entry name" value="Glutathion_perox"/>
    <property type="match status" value="1"/>
</dbReference>
<sequence length="121" mass="13578">MDTYGSRGLKVLAFPCNQFGKQEPGTNEEILKFSEKFGAREKFVWFTKGDVNGANAREVFTFLKDKIAFRDGTKGPVLWNFGKFLVDHEGTPFMRIGSKTAPSDPEVVEAIEQLLKAKEAK</sequence>
<comment type="similarity">
    <text evidence="1 4">Belongs to the glutathione peroxidase family.</text>
</comment>
<dbReference type="GO" id="GO:0006979">
    <property type="term" value="P:response to oxidative stress"/>
    <property type="evidence" value="ECO:0007669"/>
    <property type="project" value="InterPro"/>
</dbReference>
<dbReference type="PROSITE" id="PS00763">
    <property type="entry name" value="GLUTATHIONE_PEROXID_2"/>
    <property type="match status" value="1"/>
</dbReference>
<proteinExistence type="inferred from homology"/>
<protein>
    <recommendedName>
        <fullName evidence="4">Glutathione peroxidase</fullName>
    </recommendedName>
</protein>
<dbReference type="EMBL" id="HBGY01034123">
    <property type="protein sequence ID" value="CAD9615478.1"/>
    <property type="molecule type" value="Transcribed_RNA"/>
</dbReference>
<accession>A0A7S2PTG3</accession>
<dbReference type="GO" id="GO:0004601">
    <property type="term" value="F:peroxidase activity"/>
    <property type="evidence" value="ECO:0007669"/>
    <property type="project" value="UniProtKB-KW"/>
</dbReference>